<reference evidence="2" key="2">
    <citation type="submission" date="2020-04" db="EMBL/GenBank/DDBJ databases">
        <authorList>
            <consortium name="NCBI Genome Project"/>
        </authorList>
    </citation>
    <scope>NUCLEOTIDE SEQUENCE</scope>
    <source>
        <strain evidence="2">CBS 342.82</strain>
    </source>
</reference>
<proteinExistence type="predicted"/>
<keyword evidence="1" id="KW-1185">Reference proteome</keyword>
<dbReference type="RefSeq" id="XP_033456730.1">
    <property type="nucleotide sequence ID" value="XM_033605555.1"/>
</dbReference>
<reference evidence="2" key="1">
    <citation type="submission" date="2020-01" db="EMBL/GenBank/DDBJ databases">
        <authorList>
            <consortium name="DOE Joint Genome Institute"/>
            <person name="Haridas S."/>
            <person name="Albert R."/>
            <person name="Binder M."/>
            <person name="Bloem J."/>
            <person name="Labutti K."/>
            <person name="Salamov A."/>
            <person name="Andreopoulos B."/>
            <person name="Baker S.E."/>
            <person name="Barry K."/>
            <person name="Bills G."/>
            <person name="Bluhm B.H."/>
            <person name="Cannon C."/>
            <person name="Castanera R."/>
            <person name="Culley D.E."/>
            <person name="Daum C."/>
            <person name="Ezra D."/>
            <person name="Gonzalez J.B."/>
            <person name="Henrissat B."/>
            <person name="Kuo A."/>
            <person name="Liang C."/>
            <person name="Lipzen A."/>
            <person name="Lutzoni F."/>
            <person name="Magnuson J."/>
            <person name="Mondo S."/>
            <person name="Nolan M."/>
            <person name="Ohm R."/>
            <person name="Pangilinan J."/>
            <person name="Park H.-J."/>
            <person name="Ramirez L."/>
            <person name="Alfaro M."/>
            <person name="Sun H."/>
            <person name="Tritt A."/>
            <person name="Yoshinaga Y."/>
            <person name="Zwiers L.-H."/>
            <person name="Turgeon B.G."/>
            <person name="Goodwin S.B."/>
            <person name="Spatafora J.W."/>
            <person name="Crous P.W."/>
            <person name="Grigoriev I.V."/>
        </authorList>
    </citation>
    <scope>NUCLEOTIDE SEQUENCE</scope>
    <source>
        <strain evidence="2">CBS 342.82</strain>
    </source>
</reference>
<evidence type="ECO:0000313" key="1">
    <source>
        <dbReference type="Proteomes" id="UP000504637"/>
    </source>
</evidence>
<accession>A0A6J3LWM8</accession>
<sequence>MPVIQHWTLSSITFCNTCVNALQHIWDIDRATIHSSAAPISNWVHLADAVVGSVRVRNPTSPVDRFVRAQYGSVRTLASLHRSLRGNFTAVLGFISIRPRSHDPERCRRRRSNIVFESQLLSHAGGRELPKNHAMRLRNLANHTDPH</sequence>
<dbReference type="Proteomes" id="UP000504637">
    <property type="component" value="Unplaced"/>
</dbReference>
<reference evidence="2" key="3">
    <citation type="submission" date="2025-08" db="UniProtKB">
        <authorList>
            <consortium name="RefSeq"/>
        </authorList>
    </citation>
    <scope>IDENTIFICATION</scope>
    <source>
        <strain evidence="2">CBS 342.82</strain>
    </source>
</reference>
<dbReference type="AlphaFoldDB" id="A0A6J3LWM8"/>
<organism evidence="2">
    <name type="scientific">Dissoconium aciculare CBS 342.82</name>
    <dbReference type="NCBI Taxonomy" id="1314786"/>
    <lineage>
        <taxon>Eukaryota</taxon>
        <taxon>Fungi</taxon>
        <taxon>Dikarya</taxon>
        <taxon>Ascomycota</taxon>
        <taxon>Pezizomycotina</taxon>
        <taxon>Dothideomycetes</taxon>
        <taxon>Dothideomycetidae</taxon>
        <taxon>Mycosphaerellales</taxon>
        <taxon>Dissoconiaceae</taxon>
        <taxon>Dissoconium</taxon>
    </lineage>
</organism>
<protein>
    <submittedName>
        <fullName evidence="2">Uncharacterized protein</fullName>
    </submittedName>
</protein>
<evidence type="ECO:0000313" key="2">
    <source>
        <dbReference type="RefSeq" id="XP_033456730.1"/>
    </source>
</evidence>
<name>A0A6J3LWM8_9PEZI</name>
<gene>
    <name evidence="2" type="ORF">K489DRAFT_383259</name>
</gene>
<dbReference type="GeneID" id="54363355"/>